<dbReference type="InterPro" id="IPR003746">
    <property type="entry name" value="DUF167"/>
</dbReference>
<evidence type="ECO:0000256" key="1">
    <source>
        <dbReference type="ARBA" id="ARBA00010364"/>
    </source>
</evidence>
<dbReference type="OrthoDB" id="244097at2759"/>
<dbReference type="EMBL" id="FN554967">
    <property type="protein sequence ID" value="CBH10608.1"/>
    <property type="molecule type" value="Genomic_DNA"/>
</dbReference>
<dbReference type="Gene3D" id="3.30.1200.10">
    <property type="entry name" value="YggU-like"/>
    <property type="match status" value="1"/>
</dbReference>
<dbReference type="AlphaFoldDB" id="C9ZMV5"/>
<proteinExistence type="inferred from homology"/>
<feature type="compositionally biased region" description="Basic and acidic residues" evidence="2">
    <location>
        <begin position="110"/>
        <end position="121"/>
    </location>
</feature>
<dbReference type="InterPro" id="IPR036591">
    <property type="entry name" value="YggU-like_sf"/>
</dbReference>
<reference evidence="4" key="1">
    <citation type="journal article" date="2010" name="PLoS Negl. Trop. Dis.">
        <title>The genome sequence of Trypanosoma brucei gambiense, causative agent of chronic human african trypanosomiasis.</title>
        <authorList>
            <person name="Jackson A.P."/>
            <person name="Sanders M."/>
            <person name="Berry A."/>
            <person name="McQuillan J."/>
            <person name="Aslett M.A."/>
            <person name="Quail M.A."/>
            <person name="Chukualim B."/>
            <person name="Capewell P."/>
            <person name="MacLeod A."/>
            <person name="Melville S.E."/>
            <person name="Gibson W."/>
            <person name="Barry J.D."/>
            <person name="Berriman M."/>
            <person name="Hertz-Fowler C."/>
        </authorList>
    </citation>
    <scope>NUCLEOTIDE SEQUENCE [LARGE SCALE GENOMIC DNA]</scope>
    <source>
        <strain evidence="4">MHOM/CI/86/DAL972</strain>
    </source>
</reference>
<dbReference type="VEuPathDB" id="TriTrypDB:Tbg972.4.3090"/>
<dbReference type="HAMAP" id="MF_00634">
    <property type="entry name" value="UPF0235"/>
    <property type="match status" value="1"/>
</dbReference>
<dbReference type="NCBIfam" id="TIGR00251">
    <property type="entry name" value="DUF167 family protein"/>
    <property type="match status" value="1"/>
</dbReference>
<sequence>MKVSSFIVQLRPGFFRLMIHAKPGARSTALAAQPQALDEALEVRLAAPPVDGKANTELVEFMQTLLEQQLATLRMTQKQHLRKSGCEDGDDEVYTYEHYAKKKKSKNNKRMNEDSKSGEAKVEYPDDKVRVSLVSGLTSRNKVLEVTFPGTEEDLLAVLKSADFS</sequence>
<dbReference type="Proteomes" id="UP000002316">
    <property type="component" value="Chromosome 4"/>
</dbReference>
<dbReference type="PANTHER" id="PTHR13420">
    <property type="entry name" value="UPF0235 PROTEIN C15ORF40"/>
    <property type="match status" value="1"/>
</dbReference>
<gene>
    <name evidence="3" type="ORF">TbgDal_IV3090</name>
</gene>
<evidence type="ECO:0000256" key="2">
    <source>
        <dbReference type="SAM" id="MobiDB-lite"/>
    </source>
</evidence>
<name>C9ZMV5_TRYB9</name>
<comment type="similarity">
    <text evidence="1">Belongs to the UPF0235 family.</text>
</comment>
<evidence type="ECO:0000313" key="4">
    <source>
        <dbReference type="Proteomes" id="UP000002316"/>
    </source>
</evidence>
<feature type="region of interest" description="Disordered" evidence="2">
    <location>
        <begin position="101"/>
        <end position="121"/>
    </location>
</feature>
<dbReference type="SMART" id="SM01152">
    <property type="entry name" value="DUF167"/>
    <property type="match status" value="1"/>
</dbReference>
<dbReference type="PANTHER" id="PTHR13420:SF7">
    <property type="entry name" value="UPF0235 PROTEIN C15ORF40"/>
    <property type="match status" value="1"/>
</dbReference>
<evidence type="ECO:0000313" key="3">
    <source>
        <dbReference type="EMBL" id="CBH10608.1"/>
    </source>
</evidence>
<accession>C9ZMV5</accession>
<protein>
    <submittedName>
        <fullName evidence="3">Uncharacterized protein</fullName>
    </submittedName>
</protein>
<dbReference type="Pfam" id="PF02594">
    <property type="entry name" value="DUF167"/>
    <property type="match status" value="1"/>
</dbReference>
<organism evidence="3 4">
    <name type="scientific">Trypanosoma brucei gambiense (strain MHOM/CI/86/DAL972)</name>
    <dbReference type="NCBI Taxonomy" id="679716"/>
    <lineage>
        <taxon>Eukaryota</taxon>
        <taxon>Discoba</taxon>
        <taxon>Euglenozoa</taxon>
        <taxon>Kinetoplastea</taxon>
        <taxon>Metakinetoplastina</taxon>
        <taxon>Trypanosomatida</taxon>
        <taxon>Trypanosomatidae</taxon>
        <taxon>Trypanosoma</taxon>
    </lineage>
</organism>
<dbReference type="GO" id="GO:0005737">
    <property type="term" value="C:cytoplasm"/>
    <property type="evidence" value="ECO:0007669"/>
    <property type="project" value="TreeGrafter"/>
</dbReference>
<dbReference type="GeneID" id="23859737"/>
<dbReference type="RefSeq" id="XP_011772897.1">
    <property type="nucleotide sequence ID" value="XM_011774595.1"/>
</dbReference>
<dbReference type="KEGG" id="tbg:TbgDal_IV3090"/>
<dbReference type="SUPFAM" id="SSF69786">
    <property type="entry name" value="YggU-like"/>
    <property type="match status" value="1"/>
</dbReference>